<dbReference type="Proteomes" id="UP000250166">
    <property type="component" value="Unassembled WGS sequence"/>
</dbReference>
<name>A0A2X3ERR0_9HELI</name>
<accession>A0A2X3ERR0</accession>
<evidence type="ECO:0000313" key="2">
    <source>
        <dbReference type="EMBL" id="SQC36425.1"/>
    </source>
</evidence>
<keyword evidence="1" id="KW-1133">Transmembrane helix</keyword>
<gene>
    <name evidence="2" type="ORF">NCTC13102_02232</name>
</gene>
<organism evidence="2 3">
    <name type="scientific">Helicobacter fennelliae</name>
    <dbReference type="NCBI Taxonomy" id="215"/>
    <lineage>
        <taxon>Bacteria</taxon>
        <taxon>Pseudomonadati</taxon>
        <taxon>Campylobacterota</taxon>
        <taxon>Epsilonproteobacteria</taxon>
        <taxon>Campylobacterales</taxon>
        <taxon>Helicobacteraceae</taxon>
        <taxon>Helicobacter</taxon>
    </lineage>
</organism>
<evidence type="ECO:0000313" key="3">
    <source>
        <dbReference type="Proteomes" id="UP000250166"/>
    </source>
</evidence>
<evidence type="ECO:0000256" key="1">
    <source>
        <dbReference type="SAM" id="Phobius"/>
    </source>
</evidence>
<feature type="transmembrane region" description="Helical" evidence="1">
    <location>
        <begin position="51"/>
        <end position="72"/>
    </location>
</feature>
<dbReference type="AlphaFoldDB" id="A0A2X3ERR0"/>
<feature type="transmembrane region" description="Helical" evidence="1">
    <location>
        <begin position="78"/>
        <end position="97"/>
    </location>
</feature>
<reference evidence="2 3" key="1">
    <citation type="submission" date="2018-06" db="EMBL/GenBank/DDBJ databases">
        <authorList>
            <consortium name="Pathogen Informatics"/>
            <person name="Doyle S."/>
        </authorList>
    </citation>
    <scope>NUCLEOTIDE SEQUENCE [LARGE SCALE GENOMIC DNA]</scope>
    <source>
        <strain evidence="2 3">NCTC13102</strain>
    </source>
</reference>
<feature type="transmembrane region" description="Helical" evidence="1">
    <location>
        <begin position="126"/>
        <end position="144"/>
    </location>
</feature>
<keyword evidence="1" id="KW-0812">Transmembrane</keyword>
<proteinExistence type="predicted"/>
<dbReference type="RefSeq" id="WP_112059266.1">
    <property type="nucleotide sequence ID" value="NZ_UAWL01000031.1"/>
</dbReference>
<sequence>MHKELVLRTAKFPYFFWSFNRAYTCELDFTNYTYKNLEKQTHYVFKDFNSYAFLSLKYLPVLLVFYFCFSMYDFSFNQNTIVAYALAFILALSVNFLENLARKLTSTIILILSFGIGFFMENYFLVAYVLKYFLLLCVFLIFYLDLGLKPFSLIENNKVISHFLLSKEMLREN</sequence>
<dbReference type="EMBL" id="UAWL01000031">
    <property type="protein sequence ID" value="SQC36425.1"/>
    <property type="molecule type" value="Genomic_DNA"/>
</dbReference>
<protein>
    <submittedName>
        <fullName evidence="2">Uncharacterized protein</fullName>
    </submittedName>
</protein>
<keyword evidence="1" id="KW-0472">Membrane</keyword>
<feature type="transmembrane region" description="Helical" evidence="1">
    <location>
        <begin position="104"/>
        <end position="120"/>
    </location>
</feature>